<evidence type="ECO:0000313" key="14">
    <source>
        <dbReference type="Proteomes" id="UP000556436"/>
    </source>
</evidence>
<dbReference type="RefSeq" id="WP_184738312.1">
    <property type="nucleotide sequence ID" value="NZ_JACHJG010000014.1"/>
</dbReference>
<keyword evidence="6" id="KW-0067">ATP-binding</keyword>
<dbReference type="InterPro" id="IPR003439">
    <property type="entry name" value="ABC_transporter-like_ATP-bd"/>
</dbReference>
<comment type="caution">
    <text evidence="13">The sequence shown here is derived from an EMBL/GenBank/DDBJ whole genome shotgun (WGS) entry which is preliminary data.</text>
</comment>
<evidence type="ECO:0000256" key="8">
    <source>
        <dbReference type="ARBA" id="ARBA00023136"/>
    </source>
</evidence>
<evidence type="ECO:0000256" key="5">
    <source>
        <dbReference type="ARBA" id="ARBA00022741"/>
    </source>
</evidence>
<dbReference type="PROSITE" id="PS50893">
    <property type="entry name" value="ABC_TRANSPORTER_2"/>
    <property type="match status" value="1"/>
</dbReference>
<feature type="region of interest" description="Disordered" evidence="10">
    <location>
        <begin position="1"/>
        <end position="23"/>
    </location>
</feature>
<accession>A0A7W7LG96</accession>
<feature type="transmembrane region" description="Helical" evidence="11">
    <location>
        <begin position="324"/>
        <end position="343"/>
    </location>
</feature>
<reference evidence="13 14" key="1">
    <citation type="submission" date="2020-08" db="EMBL/GenBank/DDBJ databases">
        <title>Genomic Encyclopedia of Type Strains, Phase III (KMG-III): the genomes of soil and plant-associated and newly described type strains.</title>
        <authorList>
            <person name="Whitman W."/>
        </authorList>
    </citation>
    <scope>NUCLEOTIDE SEQUENCE [LARGE SCALE GENOMIC DNA]</scope>
    <source>
        <strain evidence="13 14">CECT 3265</strain>
    </source>
</reference>
<dbReference type="InterPro" id="IPR039421">
    <property type="entry name" value="Type_1_exporter"/>
</dbReference>
<keyword evidence="8 11" id="KW-0472">Membrane</keyword>
<dbReference type="AlphaFoldDB" id="A0A7W7LG96"/>
<evidence type="ECO:0000256" key="9">
    <source>
        <dbReference type="ARBA" id="ARBA00061644"/>
    </source>
</evidence>
<dbReference type="Gene3D" id="3.40.50.300">
    <property type="entry name" value="P-loop containing nucleotide triphosphate hydrolases"/>
    <property type="match status" value="1"/>
</dbReference>
<evidence type="ECO:0000256" key="3">
    <source>
        <dbReference type="ARBA" id="ARBA00022475"/>
    </source>
</evidence>
<keyword evidence="5" id="KW-0547">Nucleotide-binding</keyword>
<keyword evidence="2" id="KW-0813">Transport</keyword>
<dbReference type="PANTHER" id="PTHR43394:SF1">
    <property type="entry name" value="ATP-BINDING CASSETTE SUB-FAMILY B MEMBER 10, MITOCHONDRIAL"/>
    <property type="match status" value="1"/>
</dbReference>
<evidence type="ECO:0000256" key="1">
    <source>
        <dbReference type="ARBA" id="ARBA00004651"/>
    </source>
</evidence>
<dbReference type="SUPFAM" id="SSF90123">
    <property type="entry name" value="ABC transporter transmembrane region"/>
    <property type="match status" value="1"/>
</dbReference>
<dbReference type="Proteomes" id="UP000556436">
    <property type="component" value="Unassembled WGS sequence"/>
</dbReference>
<evidence type="ECO:0000313" key="13">
    <source>
        <dbReference type="EMBL" id="MBB4889680.1"/>
    </source>
</evidence>
<feature type="domain" description="ABC transporter" evidence="12">
    <location>
        <begin position="389"/>
        <end position="628"/>
    </location>
</feature>
<evidence type="ECO:0000256" key="11">
    <source>
        <dbReference type="SAM" id="Phobius"/>
    </source>
</evidence>
<sequence length="632" mass="68843">MSNHPKSAQGGQVGRRPPPPEPQEIAYQGAGTRNAFEETSFLRLCGKIPQLVGRIGRMAWEIDPRAVLIMIFAQVVSGVSAAVVLAATAQAMVPILGGGLVPDRVRDALPALVVVAAAASTARLTYALAQWAEQRLKPRLATSADVALVEAMCSVELSAFNDPVFADEHEAAESGAVRVDRMLYDAQLFMSSLIRLVAAGGVLTMLHPLMLPVLVLAVLPAGVGAVAEAKVEYQVHFATNSGRNVKGMMRWHVTTSRLADEVRGNSMRSYLIFWYRTMSARIDAKVMDAAPRMLRINLLSAAIGGVCLLGAWAMLVWLTVTGRVSLAVSATAVVAVRTALMALSNVVHYATSLFQTTLYLGDWRRFVDKARSLAPQRGGVVAPVCPERIRINQVSYSYPGKTRPAVDGLSLTLNRGEVVAVVGENGSGKSTLTRLLTGLFTAEKGTVCWDGVNLAEADPDTVWERTGVVTQFFAHWPLSVRENITLGQPVTWDDDRVWRTIDEVGMREAVEELPDGLNTLLARELWGGSDLSGGQWQRIACARALYRRPAVLVLDEPTSEMDARGEHRIFQELKNVADGRITIVVTHRLENTRIADRIIVMEKGRITENGSFDQLLKAGGLFQELYALSQDR</sequence>
<name>A0A7W7LG96_STRNE</name>
<dbReference type="GO" id="GO:0005886">
    <property type="term" value="C:plasma membrane"/>
    <property type="evidence" value="ECO:0007669"/>
    <property type="project" value="UniProtKB-SubCell"/>
</dbReference>
<dbReference type="SUPFAM" id="SSF52540">
    <property type="entry name" value="P-loop containing nucleoside triphosphate hydrolases"/>
    <property type="match status" value="1"/>
</dbReference>
<dbReference type="EMBL" id="JACHJG010000014">
    <property type="protein sequence ID" value="MBB4889680.1"/>
    <property type="molecule type" value="Genomic_DNA"/>
</dbReference>
<dbReference type="Pfam" id="PF00005">
    <property type="entry name" value="ABC_tran"/>
    <property type="match status" value="1"/>
</dbReference>
<dbReference type="SMART" id="SM00382">
    <property type="entry name" value="AAA"/>
    <property type="match status" value="1"/>
</dbReference>
<evidence type="ECO:0000256" key="2">
    <source>
        <dbReference type="ARBA" id="ARBA00022448"/>
    </source>
</evidence>
<dbReference type="GO" id="GO:0015421">
    <property type="term" value="F:ABC-type oligopeptide transporter activity"/>
    <property type="evidence" value="ECO:0007669"/>
    <property type="project" value="TreeGrafter"/>
</dbReference>
<organism evidence="13 14">
    <name type="scientific">Streptomyces netropsis</name>
    <name type="common">Streptoverticillium netropsis</name>
    <dbReference type="NCBI Taxonomy" id="55404"/>
    <lineage>
        <taxon>Bacteria</taxon>
        <taxon>Bacillati</taxon>
        <taxon>Actinomycetota</taxon>
        <taxon>Actinomycetes</taxon>
        <taxon>Kitasatosporales</taxon>
        <taxon>Streptomycetaceae</taxon>
        <taxon>Streptomyces</taxon>
    </lineage>
</organism>
<dbReference type="InterPro" id="IPR027417">
    <property type="entry name" value="P-loop_NTPase"/>
</dbReference>
<dbReference type="FunFam" id="3.40.50.300:FF:000299">
    <property type="entry name" value="ABC transporter ATP-binding protein/permease"/>
    <property type="match status" value="1"/>
</dbReference>
<dbReference type="PANTHER" id="PTHR43394">
    <property type="entry name" value="ATP-DEPENDENT PERMEASE MDL1, MITOCHONDRIAL"/>
    <property type="match status" value="1"/>
</dbReference>
<evidence type="ECO:0000256" key="10">
    <source>
        <dbReference type="SAM" id="MobiDB-lite"/>
    </source>
</evidence>
<evidence type="ECO:0000256" key="6">
    <source>
        <dbReference type="ARBA" id="ARBA00022840"/>
    </source>
</evidence>
<dbReference type="InterPro" id="IPR036640">
    <property type="entry name" value="ABC1_TM_sf"/>
</dbReference>
<feature type="transmembrane region" description="Helical" evidence="11">
    <location>
        <begin position="108"/>
        <end position="129"/>
    </location>
</feature>
<evidence type="ECO:0000256" key="4">
    <source>
        <dbReference type="ARBA" id="ARBA00022692"/>
    </source>
</evidence>
<comment type="similarity">
    <text evidence="9">Belongs to the ABC transporter superfamily. Lipid exporter (TC 3.A.1.106) family.</text>
</comment>
<keyword evidence="14" id="KW-1185">Reference proteome</keyword>
<evidence type="ECO:0000256" key="7">
    <source>
        <dbReference type="ARBA" id="ARBA00022989"/>
    </source>
</evidence>
<comment type="subcellular location">
    <subcellularLocation>
        <location evidence="1">Cell membrane</location>
        <topology evidence="1">Multi-pass membrane protein</topology>
    </subcellularLocation>
</comment>
<keyword evidence="7 11" id="KW-1133">Transmembrane helix</keyword>
<evidence type="ECO:0000259" key="12">
    <source>
        <dbReference type="PROSITE" id="PS50893"/>
    </source>
</evidence>
<keyword evidence="4 11" id="KW-0812">Transmembrane</keyword>
<dbReference type="GO" id="GO:0016887">
    <property type="term" value="F:ATP hydrolysis activity"/>
    <property type="evidence" value="ECO:0007669"/>
    <property type="project" value="InterPro"/>
</dbReference>
<gene>
    <name evidence="13" type="ORF">FHS38_005756</name>
</gene>
<protein>
    <submittedName>
        <fullName evidence="13">ABC-type multidrug transport system fused ATPase/permease subunit</fullName>
    </submittedName>
</protein>
<keyword evidence="3" id="KW-1003">Cell membrane</keyword>
<feature type="transmembrane region" description="Helical" evidence="11">
    <location>
        <begin position="66"/>
        <end position="88"/>
    </location>
</feature>
<proteinExistence type="inferred from homology"/>
<dbReference type="InterPro" id="IPR003593">
    <property type="entry name" value="AAA+_ATPase"/>
</dbReference>
<dbReference type="GO" id="GO:0005524">
    <property type="term" value="F:ATP binding"/>
    <property type="evidence" value="ECO:0007669"/>
    <property type="project" value="UniProtKB-KW"/>
</dbReference>
<feature type="transmembrane region" description="Helical" evidence="11">
    <location>
        <begin position="296"/>
        <end position="318"/>
    </location>
</feature>
<dbReference type="CDD" id="cd03228">
    <property type="entry name" value="ABCC_MRP_Like"/>
    <property type="match status" value="1"/>
</dbReference>